<dbReference type="Pfam" id="PF01612">
    <property type="entry name" value="DNA_pol_A_exo1"/>
    <property type="match status" value="1"/>
</dbReference>
<evidence type="ECO:0000313" key="3">
    <source>
        <dbReference type="Proteomes" id="UP001157353"/>
    </source>
</evidence>
<dbReference type="InterPro" id="IPR002562">
    <property type="entry name" value="3'-5'_exonuclease_dom"/>
</dbReference>
<reference evidence="3" key="1">
    <citation type="journal article" date="2019" name="Int. J. Syst. Evol. Microbiol.">
        <title>The Global Catalogue of Microorganisms (GCM) 10K type strain sequencing project: providing services to taxonomists for standard genome sequencing and annotation.</title>
        <authorList>
            <consortium name="The Broad Institute Genomics Platform"/>
            <consortium name="The Broad Institute Genome Sequencing Center for Infectious Disease"/>
            <person name="Wu L."/>
            <person name="Ma J."/>
        </authorList>
    </citation>
    <scope>NUCLEOTIDE SEQUENCE [LARGE SCALE GENOMIC DNA]</scope>
    <source>
        <strain evidence="3">NBRC 103166</strain>
    </source>
</reference>
<gene>
    <name evidence="2" type="primary">wrn</name>
    <name evidence="2" type="ORF">GCM10007916_24850</name>
</gene>
<dbReference type="PANTHER" id="PTHR47765">
    <property type="entry name" value="3'-5' EXONUCLEASE DOMAIN-CONTAINING PROTEIN"/>
    <property type="match status" value="1"/>
</dbReference>
<dbReference type="CDD" id="cd06141">
    <property type="entry name" value="WRN_exo"/>
    <property type="match status" value="1"/>
</dbReference>
<evidence type="ECO:0000259" key="1">
    <source>
        <dbReference type="SMART" id="SM00474"/>
    </source>
</evidence>
<keyword evidence="3" id="KW-1185">Reference proteome</keyword>
<dbReference type="PANTHER" id="PTHR47765:SF2">
    <property type="entry name" value="EXONUCLEASE MUT-7 HOMOLOG"/>
    <property type="match status" value="1"/>
</dbReference>
<dbReference type="Proteomes" id="UP001157353">
    <property type="component" value="Unassembled WGS sequence"/>
</dbReference>
<dbReference type="SUPFAM" id="SSF53098">
    <property type="entry name" value="Ribonuclease H-like"/>
    <property type="match status" value="1"/>
</dbReference>
<sequence>MQRPTKEQIRAYPLYDGLAFDDINIIENEQDAQRALNALQNEYCLGFDTETKPIFRKGQVSPGPTLIQLATATKGYLFPTRFPAALKVAGMLLENAKIKKVGFGIKGDNNELRNKLSIALVNTEDLSVQLKHLIGEKNTVGARAAVALILNKRLAKGAQKSNWGAYPLKKSQIQYAANDAHAAICVANSIAQLSRT</sequence>
<dbReference type="InterPro" id="IPR036397">
    <property type="entry name" value="RNaseH_sf"/>
</dbReference>
<dbReference type="InterPro" id="IPR012337">
    <property type="entry name" value="RNaseH-like_sf"/>
</dbReference>
<evidence type="ECO:0000313" key="2">
    <source>
        <dbReference type="EMBL" id="GLS91416.1"/>
    </source>
</evidence>
<organism evidence="2 3">
    <name type="scientific">Psychromonas marina</name>
    <dbReference type="NCBI Taxonomy" id="88364"/>
    <lineage>
        <taxon>Bacteria</taxon>
        <taxon>Pseudomonadati</taxon>
        <taxon>Pseudomonadota</taxon>
        <taxon>Gammaproteobacteria</taxon>
        <taxon>Alteromonadales</taxon>
        <taxon>Psychromonadaceae</taxon>
        <taxon>Psychromonas</taxon>
    </lineage>
</organism>
<feature type="domain" description="3'-5' exonuclease" evidence="1">
    <location>
        <begin position="23"/>
        <end position="195"/>
    </location>
</feature>
<protein>
    <submittedName>
        <fullName evidence="2">Ribonuclease D</fullName>
    </submittedName>
</protein>
<comment type="caution">
    <text evidence="2">The sequence shown here is derived from an EMBL/GenBank/DDBJ whole genome shotgun (WGS) entry which is preliminary data.</text>
</comment>
<dbReference type="Gene3D" id="3.30.420.10">
    <property type="entry name" value="Ribonuclease H-like superfamily/Ribonuclease H"/>
    <property type="match status" value="1"/>
</dbReference>
<dbReference type="SMART" id="SM00474">
    <property type="entry name" value="35EXOc"/>
    <property type="match status" value="1"/>
</dbReference>
<accession>A0ABQ6E230</accession>
<name>A0ABQ6E230_9GAMM</name>
<dbReference type="EMBL" id="BSPQ01000013">
    <property type="protein sequence ID" value="GLS91416.1"/>
    <property type="molecule type" value="Genomic_DNA"/>
</dbReference>
<dbReference type="InterPro" id="IPR052408">
    <property type="entry name" value="Exonuclease_MUT-7-like"/>
</dbReference>
<dbReference type="RefSeq" id="WP_284204530.1">
    <property type="nucleotide sequence ID" value="NZ_BSPQ01000013.1"/>
</dbReference>
<proteinExistence type="predicted"/>